<organism evidence="2 3">
    <name type="scientific">Labilithrix luteola</name>
    <dbReference type="NCBI Taxonomy" id="1391654"/>
    <lineage>
        <taxon>Bacteria</taxon>
        <taxon>Pseudomonadati</taxon>
        <taxon>Myxococcota</taxon>
        <taxon>Polyangia</taxon>
        <taxon>Polyangiales</taxon>
        <taxon>Labilitrichaceae</taxon>
        <taxon>Labilithrix</taxon>
    </lineage>
</organism>
<evidence type="ECO:0000256" key="1">
    <source>
        <dbReference type="SAM" id="SignalP"/>
    </source>
</evidence>
<dbReference type="RefSeq" id="WP_146654810.1">
    <property type="nucleotide sequence ID" value="NZ_CP012333.1"/>
</dbReference>
<dbReference type="KEGG" id="llu:AKJ09_10819"/>
<dbReference type="OrthoDB" id="5500700at2"/>
<feature type="chain" id="PRO_5005467471" description="Lipoprotein" evidence="1">
    <location>
        <begin position="34"/>
        <end position="537"/>
    </location>
</feature>
<evidence type="ECO:0000313" key="2">
    <source>
        <dbReference type="EMBL" id="AKV04156.1"/>
    </source>
</evidence>
<evidence type="ECO:0008006" key="4">
    <source>
        <dbReference type="Google" id="ProtNLM"/>
    </source>
</evidence>
<feature type="signal peptide" evidence="1">
    <location>
        <begin position="1"/>
        <end position="33"/>
    </location>
</feature>
<accession>A0A0K1QEG1</accession>
<protein>
    <recommendedName>
        <fullName evidence="4">Lipoprotein</fullName>
    </recommendedName>
</protein>
<dbReference type="AlphaFoldDB" id="A0A0K1QEG1"/>
<dbReference type="STRING" id="1391654.AKJ09_10819"/>
<name>A0A0K1QEG1_9BACT</name>
<keyword evidence="1" id="KW-0732">Signal</keyword>
<dbReference type="PROSITE" id="PS51257">
    <property type="entry name" value="PROKAR_LIPOPROTEIN"/>
    <property type="match status" value="1"/>
</dbReference>
<sequence>MISTRSLRVRRCASVLGLGLVLVGGLCGTTACSDDASLEATSDEDLTSITARSRTLEFMGAVYVDASSSDDAIRSAVRSQAQSAFGPLRTTNIAVNTRELNQVDTSTFVKRTVKVIDTSVAGDAGKDMIEVRYKYKDNAVVDAKYAKRTAVPLALLNPNYRSQNDRVLRECTRNDSEARDFASSIWYVFEPTVASCQQVMRQEQQTIDADRVKLTDATKQVTKSEVDRLYLPIQVKLGADKTNKGTSYPDYQRLYRGGVDPNKLVISLVYGLIDHDHSAGVARDFNFGELMTNLDEVISAQDGFEIVPGPNDANLAHFTLASGKSLDNPSIKDLVGLHRRTDSLNLSEPDTADLEKQFAERIYGKWFSIERNVKVAVGSETPRDFAVKLIVFFGADQDSTPHKYATKNSDVFLYNGHSYIGFGPLDPRNFRSTDFTKGYQLFWIDGCVSYNYYEKDYIPLKEGGTKNLDLVTNGIEAPSWQSGHAMGQFLVTLLNGANASYRDLLEAAEATDPLRVVDGELDNEFTPQRFPITIIGR</sequence>
<keyword evidence="3" id="KW-1185">Reference proteome</keyword>
<evidence type="ECO:0000313" key="3">
    <source>
        <dbReference type="Proteomes" id="UP000064967"/>
    </source>
</evidence>
<dbReference type="Proteomes" id="UP000064967">
    <property type="component" value="Chromosome"/>
</dbReference>
<reference evidence="2 3" key="1">
    <citation type="submission" date="2015-08" db="EMBL/GenBank/DDBJ databases">
        <authorList>
            <person name="Babu N.S."/>
            <person name="Beckwith C.J."/>
            <person name="Beseler K.G."/>
            <person name="Brison A."/>
            <person name="Carone J.V."/>
            <person name="Caskin T.P."/>
            <person name="Diamond M."/>
            <person name="Durham M.E."/>
            <person name="Foxe J.M."/>
            <person name="Go M."/>
            <person name="Henderson B.A."/>
            <person name="Jones I.B."/>
            <person name="McGettigan J.A."/>
            <person name="Micheletti S.J."/>
            <person name="Nasrallah M.E."/>
            <person name="Ortiz D."/>
            <person name="Piller C.R."/>
            <person name="Privatt S.R."/>
            <person name="Schneider S.L."/>
            <person name="Sharp S."/>
            <person name="Smith T.C."/>
            <person name="Stanton J.D."/>
            <person name="Ullery H.E."/>
            <person name="Wilson R.J."/>
            <person name="Serrano M.G."/>
            <person name="Buck G."/>
            <person name="Lee V."/>
            <person name="Wang Y."/>
            <person name="Carvalho R."/>
            <person name="Voegtly L."/>
            <person name="Shi R."/>
            <person name="Duckworth R."/>
            <person name="Johnson A."/>
            <person name="Loviza R."/>
            <person name="Walstead R."/>
            <person name="Shah Z."/>
            <person name="Kiflezghi M."/>
            <person name="Wade K."/>
            <person name="Ball S.L."/>
            <person name="Bradley K.W."/>
            <person name="Asai D.J."/>
            <person name="Bowman C.A."/>
            <person name="Russell D.A."/>
            <person name="Pope W.H."/>
            <person name="Jacobs-Sera D."/>
            <person name="Hendrix R.W."/>
            <person name="Hatfull G.F."/>
        </authorList>
    </citation>
    <scope>NUCLEOTIDE SEQUENCE [LARGE SCALE GENOMIC DNA]</scope>
    <source>
        <strain evidence="2 3">DSM 27648</strain>
    </source>
</reference>
<proteinExistence type="predicted"/>
<gene>
    <name evidence="2" type="ORF">AKJ09_10819</name>
</gene>
<dbReference type="EMBL" id="CP012333">
    <property type="protein sequence ID" value="AKV04156.1"/>
    <property type="molecule type" value="Genomic_DNA"/>
</dbReference>